<sequence>MIASELRENRGMLSPKDMTQLLTECRFPILSREFYPEEDRVWNPQRRLHQIQRSSAYT</sequence>
<proteinExistence type="predicted"/>
<protein>
    <submittedName>
        <fullName evidence="1">Uncharacterized protein</fullName>
    </submittedName>
</protein>
<accession>A0A9D4LBU8</accession>
<evidence type="ECO:0000313" key="1">
    <source>
        <dbReference type="EMBL" id="KAH3854913.1"/>
    </source>
</evidence>
<reference evidence="1" key="2">
    <citation type="submission" date="2020-11" db="EMBL/GenBank/DDBJ databases">
        <authorList>
            <person name="McCartney M.A."/>
            <person name="Auch B."/>
            <person name="Kono T."/>
            <person name="Mallez S."/>
            <person name="Becker A."/>
            <person name="Gohl D.M."/>
            <person name="Silverstein K.A.T."/>
            <person name="Koren S."/>
            <person name="Bechman K.B."/>
            <person name="Herman A."/>
            <person name="Abrahante J.E."/>
            <person name="Garbe J."/>
        </authorList>
    </citation>
    <scope>NUCLEOTIDE SEQUENCE</scope>
    <source>
        <strain evidence="1">Duluth1</strain>
        <tissue evidence="1">Whole animal</tissue>
    </source>
</reference>
<dbReference type="AlphaFoldDB" id="A0A9D4LBU8"/>
<dbReference type="EMBL" id="JAIWYP010000003">
    <property type="protein sequence ID" value="KAH3854913.1"/>
    <property type="molecule type" value="Genomic_DNA"/>
</dbReference>
<keyword evidence="2" id="KW-1185">Reference proteome</keyword>
<reference evidence="1" key="1">
    <citation type="journal article" date="2019" name="bioRxiv">
        <title>The Genome of the Zebra Mussel, Dreissena polymorpha: A Resource for Invasive Species Research.</title>
        <authorList>
            <person name="McCartney M.A."/>
            <person name="Auch B."/>
            <person name="Kono T."/>
            <person name="Mallez S."/>
            <person name="Zhang Y."/>
            <person name="Obille A."/>
            <person name="Becker A."/>
            <person name="Abrahante J.E."/>
            <person name="Garbe J."/>
            <person name="Badalamenti J.P."/>
            <person name="Herman A."/>
            <person name="Mangelson H."/>
            <person name="Liachko I."/>
            <person name="Sullivan S."/>
            <person name="Sone E.D."/>
            <person name="Koren S."/>
            <person name="Silverstein K.A.T."/>
            <person name="Beckman K.B."/>
            <person name="Gohl D.M."/>
        </authorList>
    </citation>
    <scope>NUCLEOTIDE SEQUENCE</scope>
    <source>
        <strain evidence="1">Duluth1</strain>
        <tissue evidence="1">Whole animal</tissue>
    </source>
</reference>
<gene>
    <name evidence="1" type="ORF">DPMN_097474</name>
</gene>
<organism evidence="1 2">
    <name type="scientific">Dreissena polymorpha</name>
    <name type="common">Zebra mussel</name>
    <name type="synonym">Mytilus polymorpha</name>
    <dbReference type="NCBI Taxonomy" id="45954"/>
    <lineage>
        <taxon>Eukaryota</taxon>
        <taxon>Metazoa</taxon>
        <taxon>Spiralia</taxon>
        <taxon>Lophotrochozoa</taxon>
        <taxon>Mollusca</taxon>
        <taxon>Bivalvia</taxon>
        <taxon>Autobranchia</taxon>
        <taxon>Heteroconchia</taxon>
        <taxon>Euheterodonta</taxon>
        <taxon>Imparidentia</taxon>
        <taxon>Neoheterodontei</taxon>
        <taxon>Myida</taxon>
        <taxon>Dreissenoidea</taxon>
        <taxon>Dreissenidae</taxon>
        <taxon>Dreissena</taxon>
    </lineage>
</organism>
<comment type="caution">
    <text evidence="1">The sequence shown here is derived from an EMBL/GenBank/DDBJ whole genome shotgun (WGS) entry which is preliminary data.</text>
</comment>
<name>A0A9D4LBU8_DREPO</name>
<evidence type="ECO:0000313" key="2">
    <source>
        <dbReference type="Proteomes" id="UP000828390"/>
    </source>
</evidence>
<dbReference type="Proteomes" id="UP000828390">
    <property type="component" value="Unassembled WGS sequence"/>
</dbReference>